<keyword evidence="3" id="KW-1185">Reference proteome</keyword>
<feature type="transmembrane region" description="Helical" evidence="1">
    <location>
        <begin position="129"/>
        <end position="149"/>
    </location>
</feature>
<accession>A0A250KW21</accession>
<evidence type="ECO:0000313" key="3">
    <source>
        <dbReference type="Proteomes" id="UP000266313"/>
    </source>
</evidence>
<keyword evidence="1" id="KW-0472">Membrane</keyword>
<name>A0A250KW21_9GAMM</name>
<evidence type="ECO:0000256" key="1">
    <source>
        <dbReference type="SAM" id="Phobius"/>
    </source>
</evidence>
<dbReference type="KEGG" id="mmai:sS8_3860"/>
<organism evidence="2 3">
    <name type="scientific">Methylocaldum marinum</name>
    <dbReference type="NCBI Taxonomy" id="1432792"/>
    <lineage>
        <taxon>Bacteria</taxon>
        <taxon>Pseudomonadati</taxon>
        <taxon>Pseudomonadota</taxon>
        <taxon>Gammaproteobacteria</taxon>
        <taxon>Methylococcales</taxon>
        <taxon>Methylococcaceae</taxon>
        <taxon>Methylocaldum</taxon>
    </lineage>
</organism>
<keyword evidence="1" id="KW-1133">Transmembrane helix</keyword>
<dbReference type="OrthoDB" id="5493434at2"/>
<dbReference type="Proteomes" id="UP000266313">
    <property type="component" value="Chromosome"/>
</dbReference>
<reference evidence="2 3" key="1">
    <citation type="submission" date="2016-12" db="EMBL/GenBank/DDBJ databases">
        <title>Genome sequencing of Methylocaldum marinum.</title>
        <authorList>
            <person name="Takeuchi M."/>
            <person name="Kamagata Y."/>
            <person name="Hiraoka S."/>
            <person name="Oshima K."/>
            <person name="Hattori M."/>
            <person name="Iwasaki W."/>
        </authorList>
    </citation>
    <scope>NUCLEOTIDE SEQUENCE [LARGE SCALE GENOMIC DNA]</scope>
    <source>
        <strain evidence="2 3">S8</strain>
    </source>
</reference>
<feature type="transmembrane region" description="Helical" evidence="1">
    <location>
        <begin position="361"/>
        <end position="382"/>
    </location>
</feature>
<feature type="transmembrane region" description="Helical" evidence="1">
    <location>
        <begin position="270"/>
        <end position="289"/>
    </location>
</feature>
<feature type="transmembrane region" description="Helical" evidence="1">
    <location>
        <begin position="71"/>
        <end position="90"/>
    </location>
</feature>
<dbReference type="EMBL" id="AP017928">
    <property type="protein sequence ID" value="BBA35792.1"/>
    <property type="molecule type" value="Genomic_DNA"/>
</dbReference>
<feature type="transmembrane region" description="Helical" evidence="1">
    <location>
        <begin position="178"/>
        <end position="206"/>
    </location>
</feature>
<sequence>MEQKEPDYGIEHLFVGKDPFFRLQRAAGLAPPHDLGVKRRALFFALLCWLPIVVTAGFAGRAFGGETAEPLLLHFAIHSRCLIAIPLFIIGESGLLRLEWLIRHFVVSGLVGESSLPKFRAALNSADRLLNAWWIFAILVGIVAANVIYPVQQFERLHEASWAIEQEADRVRLIFAGWWYLLVLRSIFSLLIGLWIWRILVFAILLRRISKLDLDLAPVHPDQVGGLGFLKLAPLVFVPFVLGVSFVLASHFAHSVLYHGVSVDSLRLPITLYLIVVLVLCLSPLLALAGKLLRLRRKALLDYGALAGRHGRLVDRRWIRGETIRDDALLNAPELGPVADVRTMHESVSDIQLVPIGRQTVLMLAAAAIGPMVPVLLIEIPVKDLLKMLAGYLF</sequence>
<keyword evidence="1" id="KW-0812">Transmembrane</keyword>
<gene>
    <name evidence="2" type="ORF">sS8_3860</name>
</gene>
<proteinExistence type="predicted"/>
<dbReference type="AlphaFoldDB" id="A0A250KW21"/>
<evidence type="ECO:0000313" key="2">
    <source>
        <dbReference type="EMBL" id="BBA35792.1"/>
    </source>
</evidence>
<protein>
    <submittedName>
        <fullName evidence="2">Uncharacterized protein</fullName>
    </submittedName>
</protein>
<dbReference type="RefSeq" id="WP_119631085.1">
    <property type="nucleotide sequence ID" value="NZ_AP017928.1"/>
</dbReference>
<feature type="transmembrane region" description="Helical" evidence="1">
    <location>
        <begin position="227"/>
        <end position="250"/>
    </location>
</feature>
<feature type="transmembrane region" description="Helical" evidence="1">
    <location>
        <begin position="41"/>
        <end position="59"/>
    </location>
</feature>